<reference evidence="2 3" key="1">
    <citation type="submission" date="2020-08" db="EMBL/GenBank/DDBJ databases">
        <title>A Genomic Blueprint of the Chicken Gut Microbiome.</title>
        <authorList>
            <person name="Gilroy R."/>
            <person name="Ravi A."/>
            <person name="Getino M."/>
            <person name="Pursley I."/>
            <person name="Horton D.L."/>
            <person name="Alikhan N.-F."/>
            <person name="Baker D."/>
            <person name="Gharbi K."/>
            <person name="Hall N."/>
            <person name="Watson M."/>
            <person name="Adriaenssens E.M."/>
            <person name="Foster-Nyarko E."/>
            <person name="Jarju S."/>
            <person name="Secka A."/>
            <person name="Antonio M."/>
            <person name="Oren A."/>
            <person name="Chaudhuri R."/>
            <person name="La Ragione R.M."/>
            <person name="Hildebrand F."/>
            <person name="Pallen M.J."/>
        </authorList>
    </citation>
    <scope>NUCLEOTIDE SEQUENCE [LARGE SCALE GENOMIC DNA]</scope>
    <source>
        <strain evidence="2 3">Sa3CUN1</strain>
    </source>
</reference>
<evidence type="ECO:0000313" key="2">
    <source>
        <dbReference type="EMBL" id="MBD7914407.1"/>
    </source>
</evidence>
<organism evidence="2 3">
    <name type="scientific">Clostridium gallinarum</name>
    <dbReference type="NCBI Taxonomy" id="2762246"/>
    <lineage>
        <taxon>Bacteria</taxon>
        <taxon>Bacillati</taxon>
        <taxon>Bacillota</taxon>
        <taxon>Clostridia</taxon>
        <taxon>Eubacteriales</taxon>
        <taxon>Clostridiaceae</taxon>
        <taxon>Clostridium</taxon>
    </lineage>
</organism>
<dbReference type="InterPro" id="IPR049939">
    <property type="entry name" value="NifE-like"/>
</dbReference>
<protein>
    <submittedName>
        <fullName evidence="2">Nitrogenase component 1</fullName>
    </submittedName>
</protein>
<dbReference type="PANTHER" id="PTHR42956">
    <property type="entry name" value="NITROGENASE IRON-MOLYBDENUM COFACTOR BIOSYNTHESIS PROTEIN NIFE"/>
    <property type="match status" value="1"/>
</dbReference>
<dbReference type="CDD" id="cd00316">
    <property type="entry name" value="Oxidoreductase_nitrogenase"/>
    <property type="match status" value="1"/>
</dbReference>
<keyword evidence="3" id="KW-1185">Reference proteome</keyword>
<evidence type="ECO:0000259" key="1">
    <source>
        <dbReference type="Pfam" id="PF00148"/>
    </source>
</evidence>
<sequence length="402" mass="45870">MNIYKYFPVASDRMGIIWTLSSIKDSYIIEFGPSGTTHYAVESIGQLNGEDFSNIYSTHMSESDITFGKYDRLEKSIKEVDLNKSPKYIFVMASSISSIIGTDIEAICEEIQKEVNAKLIPIKTGGLKADYNFGVEEALELIVKNIVKEPNTKNNKINIIGSNIDAYNFLSDCNEIKRLMKEIFSKEINTIFTSYTSIEDIENAAEAELNIVLRKEGLKAAEYMKKKFNIPYVYGKPIGLESTISWIKEVQALMNYDINEDALNKDIQSIKQYIFRLKMRLRSLKFKDVAIFGDYDTVYNFKKFSMELGLNVVRAEVLYNCNIEDNDILKNTGELNRMMFLKNNNIDILFGDGPSLDMESSARVKVQVSNPNLKSVNIYPYVPYVGFRGALLLIEKLLSKEY</sequence>
<feature type="domain" description="Nitrogenase/oxidoreductase component 1" evidence="1">
    <location>
        <begin position="13"/>
        <end position="398"/>
    </location>
</feature>
<dbReference type="Pfam" id="PF00148">
    <property type="entry name" value="Oxidored_nitro"/>
    <property type="match status" value="1"/>
</dbReference>
<dbReference type="RefSeq" id="WP_191748981.1">
    <property type="nucleotide sequence ID" value="NZ_JACSQZ010000010.1"/>
</dbReference>
<gene>
    <name evidence="2" type="ORF">H9660_04545</name>
</gene>
<accession>A0ABR8Q1Y9</accession>
<dbReference type="PANTHER" id="PTHR42956:SF1">
    <property type="entry name" value="NITROGENASE IRON-MOLYBDENUM COFACTOR BIOSYNTHESIS PROTEIN NIFE"/>
    <property type="match status" value="1"/>
</dbReference>
<comment type="caution">
    <text evidence="2">The sequence shown here is derived from an EMBL/GenBank/DDBJ whole genome shotgun (WGS) entry which is preliminary data.</text>
</comment>
<dbReference type="EMBL" id="JACSQZ010000010">
    <property type="protein sequence ID" value="MBD7914407.1"/>
    <property type="molecule type" value="Genomic_DNA"/>
</dbReference>
<dbReference type="Gene3D" id="3.40.50.1980">
    <property type="entry name" value="Nitrogenase molybdenum iron protein domain"/>
    <property type="match status" value="3"/>
</dbReference>
<dbReference type="SUPFAM" id="SSF53807">
    <property type="entry name" value="Helical backbone' metal receptor"/>
    <property type="match status" value="1"/>
</dbReference>
<dbReference type="Proteomes" id="UP000640335">
    <property type="component" value="Unassembled WGS sequence"/>
</dbReference>
<dbReference type="InterPro" id="IPR000510">
    <property type="entry name" value="Nase/OxRdtase_comp1"/>
</dbReference>
<proteinExistence type="predicted"/>
<name>A0ABR8Q1Y9_9CLOT</name>
<evidence type="ECO:0000313" key="3">
    <source>
        <dbReference type="Proteomes" id="UP000640335"/>
    </source>
</evidence>